<feature type="domain" description="SAM" evidence="6">
    <location>
        <begin position="670"/>
        <end position="722"/>
    </location>
</feature>
<evidence type="ECO:0000313" key="8">
    <source>
        <dbReference type="Proteomes" id="UP001497525"/>
    </source>
</evidence>
<dbReference type="GO" id="GO:0000289">
    <property type="term" value="P:nuclear-transcribed mRNA poly(A) tail shortening"/>
    <property type="evidence" value="ECO:0007669"/>
    <property type="project" value="TreeGrafter"/>
</dbReference>
<evidence type="ECO:0000259" key="6">
    <source>
        <dbReference type="Pfam" id="PF00536"/>
    </source>
</evidence>
<dbReference type="Gene3D" id="1.10.150.50">
    <property type="entry name" value="Transcription Factor, Ets-1"/>
    <property type="match status" value="1"/>
</dbReference>
<feature type="compositionally biased region" description="Polar residues" evidence="5">
    <location>
        <begin position="1007"/>
        <end position="1016"/>
    </location>
</feature>
<name>A0AAV2SZV8_CALDB</name>
<dbReference type="Proteomes" id="UP001497525">
    <property type="component" value="Unassembled WGS sequence"/>
</dbReference>
<evidence type="ECO:0000256" key="5">
    <source>
        <dbReference type="SAM" id="MobiDB-lite"/>
    </source>
</evidence>
<evidence type="ECO:0000256" key="3">
    <source>
        <dbReference type="ARBA" id="ARBA00022490"/>
    </source>
</evidence>
<dbReference type="InterPro" id="IPR013761">
    <property type="entry name" value="SAM/pointed_sf"/>
</dbReference>
<feature type="compositionally biased region" description="Polar residues" evidence="5">
    <location>
        <begin position="1060"/>
        <end position="1077"/>
    </location>
</feature>
<feature type="compositionally biased region" description="Polar residues" evidence="5">
    <location>
        <begin position="798"/>
        <end position="810"/>
    </location>
</feature>
<dbReference type="SUPFAM" id="SSF47769">
    <property type="entry name" value="SAM/Pointed domain"/>
    <property type="match status" value="1"/>
</dbReference>
<dbReference type="GO" id="GO:0030371">
    <property type="term" value="F:translation repressor activity"/>
    <property type="evidence" value="ECO:0007669"/>
    <property type="project" value="InterPro"/>
</dbReference>
<dbReference type="InterPro" id="IPR001660">
    <property type="entry name" value="SAM"/>
</dbReference>
<comment type="similarity">
    <text evidence="2">Belongs to the SMAUG family.</text>
</comment>
<feature type="compositionally biased region" description="Basic and acidic residues" evidence="5">
    <location>
        <begin position="787"/>
        <end position="797"/>
    </location>
</feature>
<evidence type="ECO:0000256" key="1">
    <source>
        <dbReference type="ARBA" id="ARBA00004496"/>
    </source>
</evidence>
<dbReference type="Gene3D" id="1.25.40.170">
    <property type="entry name" value="Smaug, PHAT domain"/>
    <property type="match status" value="1"/>
</dbReference>
<dbReference type="PANTHER" id="PTHR12515">
    <property type="entry name" value="STERILE ALPHA MOTIF DOMAIN CONTAINING PROTEIN 4-RELATED"/>
    <property type="match status" value="1"/>
</dbReference>
<feature type="region of interest" description="Disordered" evidence="5">
    <location>
        <begin position="389"/>
        <end position="429"/>
    </location>
</feature>
<dbReference type="InterPro" id="IPR050897">
    <property type="entry name" value="SMAUG/VTS1_RNA-bind"/>
</dbReference>
<dbReference type="Pfam" id="PF00536">
    <property type="entry name" value="SAM_1"/>
    <property type="match status" value="1"/>
</dbReference>
<dbReference type="GO" id="GO:0000932">
    <property type="term" value="C:P-body"/>
    <property type="evidence" value="ECO:0007669"/>
    <property type="project" value="TreeGrafter"/>
</dbReference>
<dbReference type="PANTHER" id="PTHR12515:SF5">
    <property type="entry name" value="PROTEIN SMAUG"/>
    <property type="match status" value="1"/>
</dbReference>
<feature type="region of interest" description="Disordered" evidence="5">
    <location>
        <begin position="998"/>
        <end position="1140"/>
    </location>
</feature>
<organism evidence="7 8">
    <name type="scientific">Calicophoron daubneyi</name>
    <name type="common">Rumen fluke</name>
    <name type="synonym">Paramphistomum daubneyi</name>
    <dbReference type="NCBI Taxonomy" id="300641"/>
    <lineage>
        <taxon>Eukaryota</taxon>
        <taxon>Metazoa</taxon>
        <taxon>Spiralia</taxon>
        <taxon>Lophotrochozoa</taxon>
        <taxon>Platyhelminthes</taxon>
        <taxon>Trematoda</taxon>
        <taxon>Digenea</taxon>
        <taxon>Plagiorchiida</taxon>
        <taxon>Pronocephalata</taxon>
        <taxon>Paramphistomoidea</taxon>
        <taxon>Paramphistomidae</taxon>
        <taxon>Calicophoron</taxon>
    </lineage>
</organism>
<dbReference type="GO" id="GO:0003729">
    <property type="term" value="F:mRNA binding"/>
    <property type="evidence" value="ECO:0007669"/>
    <property type="project" value="TreeGrafter"/>
</dbReference>
<gene>
    <name evidence="7" type="ORF">CDAUBV1_LOCUS671</name>
</gene>
<feature type="compositionally biased region" description="Pro residues" evidence="5">
    <location>
        <begin position="1110"/>
        <end position="1121"/>
    </location>
</feature>
<feature type="compositionally biased region" description="Polar residues" evidence="5">
    <location>
        <begin position="626"/>
        <end position="638"/>
    </location>
</feature>
<dbReference type="EMBL" id="CAXLJL010000002">
    <property type="protein sequence ID" value="CAL5129648.1"/>
    <property type="molecule type" value="Genomic_DNA"/>
</dbReference>
<evidence type="ECO:0000313" key="7">
    <source>
        <dbReference type="EMBL" id="CAL5129648.1"/>
    </source>
</evidence>
<feature type="compositionally biased region" description="Polar residues" evidence="5">
    <location>
        <begin position="649"/>
        <end position="660"/>
    </location>
</feature>
<feature type="region of interest" description="Disordered" evidence="5">
    <location>
        <begin position="619"/>
        <end position="660"/>
    </location>
</feature>
<protein>
    <recommendedName>
        <fullName evidence="6">SAM domain-containing protein</fullName>
    </recommendedName>
</protein>
<comment type="subcellular location">
    <subcellularLocation>
        <location evidence="1">Cytoplasm</location>
    </subcellularLocation>
</comment>
<evidence type="ECO:0000256" key="2">
    <source>
        <dbReference type="ARBA" id="ARBA00008232"/>
    </source>
</evidence>
<proteinExistence type="inferred from homology"/>
<comment type="caution">
    <text evidence="7">The sequence shown here is derived from an EMBL/GenBank/DDBJ whole genome shotgun (WGS) entry which is preliminary data.</text>
</comment>
<dbReference type="InterPro" id="IPR037093">
    <property type="entry name" value="PHAT_dom_sf"/>
</dbReference>
<feature type="region of interest" description="Disordered" evidence="5">
    <location>
        <begin position="780"/>
        <end position="810"/>
    </location>
</feature>
<keyword evidence="3" id="KW-0963">Cytoplasm</keyword>
<sequence length="1416" mass="153152">MNDSCSSSDHFIAGSDGESQPMIHHGFHGLENPSFGVNVSHFLSWLSYFGMHRKFVTSAVLLSQCDPGFRHALGLLVQSVDGAESFDDLVSKANDPSYLSLLQSGLIPQDQLIDHLLNLLPFLKNSADFDCSGKTNSPLSPLNNDESVKETEVFMQSDNSAKEQFHKEKEAVPDEQQQQQQREQVSAIKKQYLSLIAECTCQHSAFTRLHDQIPSNDIYSIAADKLSELVVQLPVGQLLIRSLLHPIFNAEDRSWLLSVLHTHQKSVEIDSAPDKESQPASWYDDLCAHSNNMLCAKSLDCLLEIASDLVLVLQSLNSGSERFASSMSRSLTSSGFSSGCGGSESQYDLLSDANGGAFVQASNTSGSGSQYGTLLTVPSTDLRNASLNPAQSENRQQSDISYLPSCSGVGSGVPQPGRTQPHGCRPTSSVTRSPYASFECALNSASQQPMQQQHYQQQSQPHHLTFLHAAKQAPNSRCSLPNALSSQYPAVVVIKQTDDSVVGGGGDSVSLSSASSTFSSSLDLGITCPHRHIGFPNTSAETNSAAKHENACSLPPSPPAALQQSSDTCRHQASTNVRGILQTSLSLPAAECGTTGTTETNAVQQQNLSSGAGCSIVPTTYLHPPGSSTDDSPATSHDSSPESHVCNALPTSDPGSTAPFSSPDVGMAAVPIWLKSLRLHKYSGLFQNLTYDEFMNITESWLEERHVTQGARTKLLLSIRKLSTRTSNLARTEALLVHGPSFGPGATSVIHDCLSEIWSVLQTPIKPCSFIRKMSQSSVTDPVTGEIEQKPGGDQKSTHSASVESSVQADNSVAGDHNLSAFSTTNKSEDRPDEASRALVITDKLADHPNCIPGRIMGCLTKVCSRLLVSSQPDPDCCDKFIQILDVIMGHPAFMDKQKSLAASWRQQMFAIRDTLPFHVLGELNRPSRSVPRSYHGSRQVRKHPFGMPTRYHYSQRKVPDTQRDLSINALNHPINEVSYHSPKHTPTDMRTGLNVRPHLPPKSGPLDNTIQPTDENGSRRHSVPVNQAQMGPSPIKSCQGRRMPSPNPTFMSNRRGPISPSNNVFFPGPTQSSSDIDVSLLTPHATRNRFPSPSGFDPVCSRRSLIPPATAPPTRMPSPSDPRRQDPYDPHSQYFTAPIGFPPRLPCPYSSSTSRLVVDDPVRLRNGHSPATSSIQAPIGTNLPVSYGCISETSHQHPSLRFSHDLADSASPSCGYSFVQRGPCESCRRSMEVSNTPGAFSFESSSIPAAAPFSFASTSGQFFSGFATNLQAEDRCESAVGPYSLLTSEADPTFNRGFCRQGPFIPSELMRERQLSGAAALTSSFPGFEQHQRRQSTIPSGQSPGCTDQLDVGGWPILPRANFGQMCVHPVSTNLSANPPSVSSDMGADFIEHDLDLLTRKVTELAIGEFDSPVD</sequence>
<evidence type="ECO:0000256" key="4">
    <source>
        <dbReference type="ARBA" id="ARBA00022884"/>
    </source>
</evidence>
<accession>A0AAV2SZV8</accession>
<feature type="compositionally biased region" description="Polar residues" evidence="5">
    <location>
        <begin position="389"/>
        <end position="400"/>
    </location>
</feature>
<keyword evidence="4" id="KW-0694">RNA-binding</keyword>
<reference evidence="7" key="1">
    <citation type="submission" date="2024-06" db="EMBL/GenBank/DDBJ databases">
        <authorList>
            <person name="Liu X."/>
            <person name="Lenzi L."/>
            <person name="Haldenby T S."/>
            <person name="Uol C."/>
        </authorList>
    </citation>
    <scope>NUCLEOTIDE SEQUENCE</scope>
</reference>
<feature type="region of interest" description="Disordered" evidence="5">
    <location>
        <begin position="927"/>
        <end position="946"/>
    </location>
</feature>